<protein>
    <submittedName>
        <fullName evidence="2">Predicted protein</fullName>
    </submittedName>
</protein>
<dbReference type="AlphaFoldDB" id="C1N5R7"/>
<gene>
    <name evidence="2" type="ORF">MICPUCDRAFT_53011</name>
</gene>
<reference evidence="2 3" key="1">
    <citation type="journal article" date="2009" name="Science">
        <title>Green evolution and dynamic adaptations revealed by genomes of the marine picoeukaryotes Micromonas.</title>
        <authorList>
            <person name="Worden A.Z."/>
            <person name="Lee J.H."/>
            <person name="Mock T."/>
            <person name="Rouze P."/>
            <person name="Simmons M.P."/>
            <person name="Aerts A.L."/>
            <person name="Allen A.E."/>
            <person name="Cuvelier M.L."/>
            <person name="Derelle E."/>
            <person name="Everett M.V."/>
            <person name="Foulon E."/>
            <person name="Grimwood J."/>
            <person name="Gundlach H."/>
            <person name="Henrissat B."/>
            <person name="Napoli C."/>
            <person name="McDonald S.M."/>
            <person name="Parker M.S."/>
            <person name="Rombauts S."/>
            <person name="Salamov A."/>
            <person name="Von Dassow P."/>
            <person name="Badger J.H."/>
            <person name="Coutinho P.M."/>
            <person name="Demir E."/>
            <person name="Dubchak I."/>
            <person name="Gentemann C."/>
            <person name="Eikrem W."/>
            <person name="Gready J.E."/>
            <person name="John U."/>
            <person name="Lanier W."/>
            <person name="Lindquist E.A."/>
            <person name="Lucas S."/>
            <person name="Mayer K.F."/>
            <person name="Moreau H."/>
            <person name="Not F."/>
            <person name="Otillar R."/>
            <person name="Panaud O."/>
            <person name="Pangilinan J."/>
            <person name="Paulsen I."/>
            <person name="Piegu B."/>
            <person name="Poliakov A."/>
            <person name="Robbens S."/>
            <person name="Schmutz J."/>
            <person name="Toulza E."/>
            <person name="Wyss T."/>
            <person name="Zelensky A."/>
            <person name="Zhou K."/>
            <person name="Armbrust E.V."/>
            <person name="Bhattacharya D."/>
            <person name="Goodenough U.W."/>
            <person name="Van de Peer Y."/>
            <person name="Grigoriev I.V."/>
        </authorList>
    </citation>
    <scope>NUCLEOTIDE SEQUENCE [LARGE SCALE GENOMIC DNA]</scope>
    <source>
        <strain evidence="2 3">CCMP1545</strain>
    </source>
</reference>
<sequence>MARTYARASVVNVAGDLVVSLAFTTLAVRSMSAMRAEARRVVAEERRRDAVAAAAAAEARADGKDAPPESDPPSLPAIGPEMLRTYAKLVAGHVVRGAAILAGGAVGCGAASAWRFDGGEAAEARPGHTGPHTIASAR</sequence>
<keyword evidence="3" id="KW-1185">Reference proteome</keyword>
<dbReference type="Proteomes" id="UP000001876">
    <property type="component" value="Unassembled WGS sequence"/>
</dbReference>
<organism evidence="3">
    <name type="scientific">Micromonas pusilla (strain CCMP1545)</name>
    <name type="common">Picoplanktonic green alga</name>
    <dbReference type="NCBI Taxonomy" id="564608"/>
    <lineage>
        <taxon>Eukaryota</taxon>
        <taxon>Viridiplantae</taxon>
        <taxon>Chlorophyta</taxon>
        <taxon>Mamiellophyceae</taxon>
        <taxon>Mamiellales</taxon>
        <taxon>Mamiellaceae</taxon>
        <taxon>Micromonas</taxon>
    </lineage>
</organism>
<accession>C1N5R7</accession>
<dbReference type="GeneID" id="9688849"/>
<name>C1N5R7_MICPC</name>
<feature type="region of interest" description="Disordered" evidence="1">
    <location>
        <begin position="53"/>
        <end position="78"/>
    </location>
</feature>
<evidence type="ECO:0000313" key="3">
    <source>
        <dbReference type="Proteomes" id="UP000001876"/>
    </source>
</evidence>
<dbReference type="RefSeq" id="XP_003063410.1">
    <property type="nucleotide sequence ID" value="XM_003063364.1"/>
</dbReference>
<evidence type="ECO:0000256" key="1">
    <source>
        <dbReference type="SAM" id="MobiDB-lite"/>
    </source>
</evidence>
<evidence type="ECO:0000313" key="2">
    <source>
        <dbReference type="EMBL" id="EEH52546.1"/>
    </source>
</evidence>
<dbReference type="KEGG" id="mpp:MICPUCDRAFT_53011"/>
<proteinExistence type="predicted"/>
<dbReference type="EMBL" id="GG663748">
    <property type="protein sequence ID" value="EEH52546.1"/>
    <property type="molecule type" value="Genomic_DNA"/>
</dbReference>